<organism evidence="1 2">
    <name type="scientific">Lacinutrix neustonica</name>
    <dbReference type="NCBI Taxonomy" id="2980107"/>
    <lineage>
        <taxon>Bacteria</taxon>
        <taxon>Pseudomonadati</taxon>
        <taxon>Bacteroidota</taxon>
        <taxon>Flavobacteriia</taxon>
        <taxon>Flavobacteriales</taxon>
        <taxon>Flavobacteriaceae</taxon>
        <taxon>Lacinutrix</taxon>
    </lineage>
</organism>
<dbReference type="KEGG" id="lnu:N7U66_02345"/>
<proteinExistence type="predicted"/>
<dbReference type="EMBL" id="CP113088">
    <property type="protein sequence ID" value="WAC02562.1"/>
    <property type="molecule type" value="Genomic_DNA"/>
</dbReference>
<evidence type="ECO:0000313" key="2">
    <source>
        <dbReference type="Proteomes" id="UP001164705"/>
    </source>
</evidence>
<dbReference type="RefSeq" id="WP_267677159.1">
    <property type="nucleotide sequence ID" value="NZ_CP113088.1"/>
</dbReference>
<reference evidence="1" key="1">
    <citation type="submission" date="2022-11" db="EMBL/GenBank/DDBJ databases">
        <title>Lacinutrix neustonica HL-RS19T sp. nov., isolated from the surface microlayer sample of brackish Lake Shihwa.</title>
        <authorList>
            <person name="Choi J.Y."/>
            <person name="Hwang C.Y."/>
        </authorList>
    </citation>
    <scope>NUCLEOTIDE SEQUENCE</scope>
    <source>
        <strain evidence="1">HL-RS19</strain>
    </source>
</reference>
<dbReference type="Proteomes" id="UP001164705">
    <property type="component" value="Chromosome"/>
</dbReference>
<name>A0A9E8MXX0_9FLAO</name>
<accession>A0A9E8MXX0</accession>
<keyword evidence="1" id="KW-0378">Hydrolase</keyword>
<protein>
    <submittedName>
        <fullName evidence="1">Hydrolase</fullName>
    </submittedName>
</protein>
<evidence type="ECO:0000313" key="1">
    <source>
        <dbReference type="EMBL" id="WAC02562.1"/>
    </source>
</evidence>
<dbReference type="AlphaFoldDB" id="A0A9E8MXX0"/>
<sequence length="145" mass="17010">MNSKKIFDDSNKKVANTEIQIKKYQDSILQLNQEITDLSYFNFDSNEKSYFYFADKGYDMSKLLPAIQDGLYTQNEFDGDEHPLIPYGSSEGNRMQINIVRILNHKWIIADFTDGQFEGELFITYEIDEKGDLKYKLVESFLYPL</sequence>
<dbReference type="GO" id="GO:0016787">
    <property type="term" value="F:hydrolase activity"/>
    <property type="evidence" value="ECO:0007669"/>
    <property type="project" value="UniProtKB-KW"/>
</dbReference>
<gene>
    <name evidence="1" type="ORF">N7U66_02345</name>
</gene>
<keyword evidence="2" id="KW-1185">Reference proteome</keyword>